<evidence type="ECO:0000256" key="4">
    <source>
        <dbReference type="ARBA" id="ARBA00008372"/>
    </source>
</evidence>
<sequence>MPPPMQRFGVANNLANHYQQYPSHAQSHAAGLAPPANQGFMNANSMSNPFAVNGNALSLSGGFGGAGIGAPGATGLASHAAQLGFANANHPVHNGIDHGARQAGNKNRIRDVWAGNLNEEMAILRCLVDKYPYIAMDTEFPGLVARPMGSFNGKSDYHYQCLRCNVDLLKLLQLGISVFTEDGESPPAQMSAAELGLDVTQEETRKYASNSPINIPTTWQFNFQFSLEDDMFAEMSIETLRRAGVDFDRMQADGIDVGTFGSVLMTSGLVCYEEVHWVSFHGGYDFGYLTKLLMVNPLPDDEFEFDVNMKKYFPSIYDIKYLMKAAIRQHTMGQATPLDPQSAEVLQKFEQKSGLEALAESLKIKRQGFAHQAGSDSLLTGKVFFRIREKIFNGEISDEHDGKVWGLGFPEYVISNAHIQHNNYQQQENVTPGQNGYTNGTPSTPNTGNANLVSTPVHSSNTGPMGPQTPGGTGGVFGAFQYNR</sequence>
<keyword evidence="17" id="KW-1185">Reference proteome</keyword>
<evidence type="ECO:0000256" key="7">
    <source>
        <dbReference type="ARBA" id="ARBA00022722"/>
    </source>
</evidence>
<feature type="region of interest" description="Disordered" evidence="15">
    <location>
        <begin position="428"/>
        <end position="484"/>
    </location>
</feature>
<evidence type="ECO:0000256" key="8">
    <source>
        <dbReference type="ARBA" id="ARBA00022723"/>
    </source>
</evidence>
<dbReference type="Pfam" id="PF04857">
    <property type="entry name" value="CAF1"/>
    <property type="match status" value="2"/>
</dbReference>
<dbReference type="eggNOG" id="KOG0304">
    <property type="taxonomic scope" value="Eukaryota"/>
</dbReference>
<organism evidence="16 17">
    <name type="scientific">Marssonina brunnea f. sp. multigermtubi (strain MB_m1)</name>
    <name type="common">Marssonina leaf spot fungus</name>
    <dbReference type="NCBI Taxonomy" id="1072389"/>
    <lineage>
        <taxon>Eukaryota</taxon>
        <taxon>Fungi</taxon>
        <taxon>Dikarya</taxon>
        <taxon>Ascomycota</taxon>
        <taxon>Pezizomycotina</taxon>
        <taxon>Leotiomycetes</taxon>
        <taxon>Helotiales</taxon>
        <taxon>Drepanopezizaceae</taxon>
        <taxon>Drepanopeziza</taxon>
    </lineage>
</organism>
<keyword evidence="12" id="KW-0805">Transcription regulation</keyword>
<evidence type="ECO:0000313" key="16">
    <source>
        <dbReference type="EMBL" id="EKD13024.1"/>
    </source>
</evidence>
<keyword evidence="8" id="KW-0479">Metal-binding</keyword>
<dbReference type="HOGENOM" id="CLU_027974_3_0_1"/>
<keyword evidence="11" id="KW-0694">RNA-binding</keyword>
<evidence type="ECO:0000256" key="15">
    <source>
        <dbReference type="SAM" id="MobiDB-lite"/>
    </source>
</evidence>
<comment type="similarity">
    <text evidence="4">Belongs to the CAF1 family.</text>
</comment>
<evidence type="ECO:0000256" key="10">
    <source>
        <dbReference type="ARBA" id="ARBA00022839"/>
    </source>
</evidence>
<dbReference type="EMBL" id="JH921452">
    <property type="protein sequence ID" value="EKD13024.1"/>
    <property type="molecule type" value="Genomic_DNA"/>
</dbReference>
<comment type="subcellular location">
    <subcellularLocation>
        <location evidence="3">Cytoplasm</location>
    </subcellularLocation>
    <subcellularLocation>
        <location evidence="2">Nucleus</location>
    </subcellularLocation>
</comment>
<keyword evidence="10" id="KW-0269">Exonuclease</keyword>
<evidence type="ECO:0000313" key="17">
    <source>
        <dbReference type="Proteomes" id="UP000006753"/>
    </source>
</evidence>
<dbReference type="InParanoid" id="K1XKM3"/>
<dbReference type="Proteomes" id="UP000006753">
    <property type="component" value="Unassembled WGS sequence"/>
</dbReference>
<gene>
    <name evidence="16" type="ORF">MBM_08786</name>
</gene>
<dbReference type="OrthoDB" id="1164111at2759"/>
<evidence type="ECO:0000256" key="6">
    <source>
        <dbReference type="ARBA" id="ARBA00022490"/>
    </source>
</evidence>
<evidence type="ECO:0000256" key="2">
    <source>
        <dbReference type="ARBA" id="ARBA00004123"/>
    </source>
</evidence>
<name>K1XKM3_MARBU</name>
<dbReference type="KEGG" id="mbe:MBM_08786"/>
<evidence type="ECO:0000256" key="1">
    <source>
        <dbReference type="ARBA" id="ARBA00001663"/>
    </source>
</evidence>
<proteinExistence type="inferred from homology"/>
<evidence type="ECO:0000256" key="9">
    <source>
        <dbReference type="ARBA" id="ARBA00022801"/>
    </source>
</evidence>
<dbReference type="OMA" id="QMRDRIF"/>
<dbReference type="GO" id="GO:0030014">
    <property type="term" value="C:CCR4-NOT complex"/>
    <property type="evidence" value="ECO:0007669"/>
    <property type="project" value="InterPro"/>
</dbReference>
<dbReference type="PANTHER" id="PTHR10797">
    <property type="entry name" value="CCR4-NOT TRANSCRIPTION COMPLEX SUBUNIT"/>
    <property type="match status" value="1"/>
</dbReference>
<dbReference type="STRING" id="1072389.K1XKM3"/>
<evidence type="ECO:0000256" key="12">
    <source>
        <dbReference type="ARBA" id="ARBA00023015"/>
    </source>
</evidence>
<dbReference type="AlphaFoldDB" id="K1XKM3"/>
<dbReference type="GO" id="GO:0004535">
    <property type="term" value="F:poly(A)-specific ribonuclease activity"/>
    <property type="evidence" value="ECO:0007669"/>
    <property type="project" value="UniProtKB-EC"/>
</dbReference>
<dbReference type="GO" id="GO:0005737">
    <property type="term" value="C:cytoplasm"/>
    <property type="evidence" value="ECO:0007669"/>
    <property type="project" value="UniProtKB-SubCell"/>
</dbReference>
<dbReference type="InterPro" id="IPR039637">
    <property type="entry name" value="CNOT7/CNOT8/Pop2"/>
</dbReference>
<protein>
    <recommendedName>
        <fullName evidence="5">poly(A)-specific ribonuclease</fullName>
        <ecNumber evidence="5">3.1.13.4</ecNumber>
    </recommendedName>
</protein>
<dbReference type="InterPro" id="IPR036397">
    <property type="entry name" value="RNaseH_sf"/>
</dbReference>
<dbReference type="GO" id="GO:0005634">
    <property type="term" value="C:nucleus"/>
    <property type="evidence" value="ECO:0007669"/>
    <property type="project" value="UniProtKB-SubCell"/>
</dbReference>
<keyword evidence="6" id="KW-0963">Cytoplasm</keyword>
<comment type="catalytic activity">
    <reaction evidence="1">
        <text>Exonucleolytic cleavage of poly(A) to 5'-AMP.</text>
        <dbReference type="EC" id="3.1.13.4"/>
    </reaction>
</comment>
<evidence type="ECO:0000256" key="5">
    <source>
        <dbReference type="ARBA" id="ARBA00012161"/>
    </source>
</evidence>
<dbReference type="EC" id="3.1.13.4" evidence="5"/>
<dbReference type="GO" id="GO:0003723">
    <property type="term" value="F:RNA binding"/>
    <property type="evidence" value="ECO:0007669"/>
    <property type="project" value="UniProtKB-KW"/>
</dbReference>
<keyword evidence="14" id="KW-0539">Nucleus</keyword>
<dbReference type="RefSeq" id="XP_007296675.1">
    <property type="nucleotide sequence ID" value="XM_007296613.1"/>
</dbReference>
<reference evidence="16 17" key="1">
    <citation type="journal article" date="2012" name="BMC Genomics">
        <title>Sequencing the genome of Marssonina brunnea reveals fungus-poplar co-evolution.</title>
        <authorList>
            <person name="Zhu S."/>
            <person name="Cao Y.-Z."/>
            <person name="Jiang C."/>
            <person name="Tan B.-Y."/>
            <person name="Wang Z."/>
            <person name="Feng S."/>
            <person name="Zhang L."/>
            <person name="Su X.-H."/>
            <person name="Brejova B."/>
            <person name="Vinar T."/>
            <person name="Xu M."/>
            <person name="Wang M.-X."/>
            <person name="Zhang S.-G."/>
            <person name="Huang M.-R."/>
            <person name="Wu R."/>
            <person name="Zhou Y."/>
        </authorList>
    </citation>
    <scope>NUCLEOTIDE SEQUENCE [LARGE SCALE GENOMIC DNA]</scope>
    <source>
        <strain evidence="16 17">MB_m1</strain>
    </source>
</reference>
<keyword evidence="9" id="KW-0378">Hydrolase</keyword>
<dbReference type="InterPro" id="IPR012337">
    <property type="entry name" value="RNaseH-like_sf"/>
</dbReference>
<dbReference type="GO" id="GO:0046872">
    <property type="term" value="F:metal ion binding"/>
    <property type="evidence" value="ECO:0007669"/>
    <property type="project" value="UniProtKB-KW"/>
</dbReference>
<keyword evidence="13" id="KW-0804">Transcription</keyword>
<feature type="compositionally biased region" description="Low complexity" evidence="15">
    <location>
        <begin position="435"/>
        <end position="449"/>
    </location>
</feature>
<feature type="compositionally biased region" description="Polar residues" evidence="15">
    <location>
        <begin position="450"/>
        <end position="461"/>
    </location>
</feature>
<evidence type="ECO:0000256" key="13">
    <source>
        <dbReference type="ARBA" id="ARBA00023163"/>
    </source>
</evidence>
<dbReference type="FunCoup" id="K1XKM3">
    <property type="interactions" value="915"/>
</dbReference>
<evidence type="ECO:0000256" key="14">
    <source>
        <dbReference type="ARBA" id="ARBA00023242"/>
    </source>
</evidence>
<evidence type="ECO:0000256" key="3">
    <source>
        <dbReference type="ARBA" id="ARBA00004496"/>
    </source>
</evidence>
<accession>K1XKM3</accession>
<evidence type="ECO:0000256" key="11">
    <source>
        <dbReference type="ARBA" id="ARBA00022884"/>
    </source>
</evidence>
<keyword evidence="7" id="KW-0540">Nuclease</keyword>
<dbReference type="SUPFAM" id="SSF53098">
    <property type="entry name" value="Ribonuclease H-like"/>
    <property type="match status" value="1"/>
</dbReference>
<dbReference type="Gene3D" id="3.30.420.10">
    <property type="entry name" value="Ribonuclease H-like superfamily/Ribonuclease H"/>
    <property type="match status" value="1"/>
</dbReference>
<dbReference type="InterPro" id="IPR006941">
    <property type="entry name" value="RNase_CAF1"/>
</dbReference>
<dbReference type="GeneID" id="18764721"/>